<evidence type="ECO:0000313" key="2">
    <source>
        <dbReference type="Proteomes" id="UP001152178"/>
    </source>
</evidence>
<organism evidence="1 2">
    <name type="scientific">Mesorhizobium qingshengii</name>
    <dbReference type="NCBI Taxonomy" id="1165689"/>
    <lineage>
        <taxon>Bacteria</taxon>
        <taxon>Pseudomonadati</taxon>
        <taxon>Pseudomonadota</taxon>
        <taxon>Alphaproteobacteria</taxon>
        <taxon>Hyphomicrobiales</taxon>
        <taxon>Phyllobacteriaceae</taxon>
        <taxon>Mesorhizobium</taxon>
    </lineage>
</organism>
<dbReference type="PANTHER" id="PTHR39337">
    <property type="entry name" value="BLR5642 PROTEIN"/>
    <property type="match status" value="1"/>
</dbReference>
<dbReference type="Proteomes" id="UP001152178">
    <property type="component" value="Unassembled WGS sequence"/>
</dbReference>
<dbReference type="InterPro" id="IPR007438">
    <property type="entry name" value="DUF488"/>
</dbReference>
<accession>A0ABT4R2C9</accession>
<dbReference type="RefSeq" id="WP_269908249.1">
    <property type="nucleotide sequence ID" value="NZ_JAPFQA010000020.1"/>
</dbReference>
<dbReference type="PIRSF" id="PIRSF024492">
    <property type="entry name" value="UCP024492"/>
    <property type="match status" value="1"/>
</dbReference>
<evidence type="ECO:0000313" key="1">
    <source>
        <dbReference type="EMBL" id="MCZ8547986.1"/>
    </source>
</evidence>
<name>A0ABT4R2C9_9HYPH</name>
<dbReference type="PANTHER" id="PTHR39337:SF1">
    <property type="entry name" value="BLR5642 PROTEIN"/>
    <property type="match status" value="1"/>
</dbReference>
<dbReference type="EMBL" id="JAPFQA010000020">
    <property type="protein sequence ID" value="MCZ8547986.1"/>
    <property type="molecule type" value="Genomic_DNA"/>
</dbReference>
<sequence length="181" mass="20031">MPYPFHTIGHSTRSIAEFVALLRVGEIALVVDIRTVRRSRANPQFNSELLAESLGAFGIGYEYIAELGGLRGKAHDIPPTLNAFWINQSFHNYADYALSAAFCGGLDRLVALGRQRRCAIMCSEALWWRCHRRIVADYLISRGESVFHLMGQDRIEPAKPTDGVRAAANGTLVYPPSQALG</sequence>
<reference evidence="1" key="1">
    <citation type="submission" date="2022-11" db="EMBL/GenBank/DDBJ databases">
        <authorList>
            <person name="Coimbra C."/>
        </authorList>
    </citation>
    <scope>NUCLEOTIDE SEQUENCE</scope>
    <source>
        <strain evidence="1">Jales19</strain>
    </source>
</reference>
<gene>
    <name evidence="1" type="ORF">OOJ09_27740</name>
</gene>
<comment type="caution">
    <text evidence="1">The sequence shown here is derived from an EMBL/GenBank/DDBJ whole genome shotgun (WGS) entry which is preliminary data.</text>
</comment>
<dbReference type="Pfam" id="PF04343">
    <property type="entry name" value="DUF488"/>
    <property type="match status" value="1"/>
</dbReference>
<proteinExistence type="predicted"/>
<protein>
    <submittedName>
        <fullName evidence="1">DUF488 domain-containing protein</fullName>
    </submittedName>
</protein>
<dbReference type="InterPro" id="IPR014519">
    <property type="entry name" value="UCP024492"/>
</dbReference>
<keyword evidence="2" id="KW-1185">Reference proteome</keyword>